<dbReference type="eggNOG" id="COG3773">
    <property type="taxonomic scope" value="Bacteria"/>
</dbReference>
<keyword evidence="2" id="KW-0645">Protease</keyword>
<dbReference type="Gene3D" id="3.90.1720.10">
    <property type="entry name" value="endopeptidase domain like (from Nostoc punctiforme)"/>
    <property type="match status" value="1"/>
</dbReference>
<feature type="transmembrane region" description="Helical" evidence="5">
    <location>
        <begin position="439"/>
        <end position="461"/>
    </location>
</feature>
<protein>
    <recommendedName>
        <fullName evidence="6">NlpC/P60 domain-containing protein</fullName>
    </recommendedName>
</protein>
<keyword evidence="3" id="KW-0378">Hydrolase</keyword>
<dbReference type="GO" id="GO:0008234">
    <property type="term" value="F:cysteine-type peptidase activity"/>
    <property type="evidence" value="ECO:0007669"/>
    <property type="project" value="UniProtKB-KW"/>
</dbReference>
<dbReference type="InterPro" id="IPR038765">
    <property type="entry name" value="Papain-like_cys_pep_sf"/>
</dbReference>
<evidence type="ECO:0000256" key="2">
    <source>
        <dbReference type="ARBA" id="ARBA00022670"/>
    </source>
</evidence>
<keyword evidence="5" id="KW-0472">Membrane</keyword>
<dbReference type="PROSITE" id="PS51935">
    <property type="entry name" value="NLPC_P60"/>
    <property type="match status" value="1"/>
</dbReference>
<dbReference type="InterPro" id="IPR000064">
    <property type="entry name" value="NLP_P60_dom"/>
</dbReference>
<evidence type="ECO:0000313" key="7">
    <source>
        <dbReference type="EMBL" id="EET62417.1"/>
    </source>
</evidence>
<keyword evidence="4" id="KW-0788">Thiol protease</keyword>
<dbReference type="RefSeq" id="WP_006860252.1">
    <property type="nucleotide sequence ID" value="NZ_ACCL02000002.1"/>
</dbReference>
<dbReference type="GO" id="GO:0006508">
    <property type="term" value="P:proteolysis"/>
    <property type="evidence" value="ECO:0007669"/>
    <property type="project" value="UniProtKB-KW"/>
</dbReference>
<comment type="similarity">
    <text evidence="1">Belongs to the peptidase C40 family.</text>
</comment>
<evidence type="ECO:0000259" key="6">
    <source>
        <dbReference type="PROSITE" id="PS51935"/>
    </source>
</evidence>
<dbReference type="SUPFAM" id="SSF54001">
    <property type="entry name" value="Cysteine proteinases"/>
    <property type="match status" value="1"/>
</dbReference>
<dbReference type="PANTHER" id="PTHR47359:SF3">
    <property type="entry name" value="NLP_P60 DOMAIN-CONTAINING PROTEIN-RELATED"/>
    <property type="match status" value="1"/>
</dbReference>
<sequence>MELRKENEAPEIRLESTDIRRTGAAIRQGRRAAGAGAGGVARAAGAARNAVKYVALDRQQKKALDYLSGEQMKQWKSYSRREQKRILASAARTAEKWERTGMVQGGWNNAEAAADTILPEQETGMPDITAQRQKMPVAAKAEKTPVRNRAERNERFRMVRVKTGYPDALREGRRKPPVIVKAELTAAMRQTEGQAVFLMPHGRVVRRAVTGAEGQKIPVSIKAERTFIRSRTEENGRFRSVYAETGHQDIFRERRRKPPVIVKAELTMARKKKDGQTVYFLPRGRAGRRAAAAEEGQKVSSGKYLGFALYRKMDALPRGRHIVKGVHGGDVVFYEPRRDRAVKKADRIMRDQRKAAKREAGKEKVFWRTFTSMLDRDIRRKEQMDQVHRRERMELAEHEAETHRRVSRTVFFLPRAAAEMFRQKLIIALQKAAAGMLKFLAPALVPLLLVIILVAVMGCLLGGISGSNGYSAAGQEIVAYAEQFIGVTKYVWGAGRGGGDDWQDYADCSSFVHGVFAHFGYEIGGVTYDMINSGTLVSSIEEAVPGDIILFIDGSSPEHVGLYAGDNRMIHCAGGPENYSPATAGTGVCWGNPYSDGRPFQVRRIVQDVVYGEGGHRKDRTNYTQAQKELIWAIVAQEDNGSYEGALAVISSAMNRTDSPSWSFCGSNALEQLTAPGQYCYSIDNYWRARLNGNVPDYVKRAVSDCLDGGVRNHPYTCFRSTKGSATGPDAVQIGGNWFFGN</sequence>
<evidence type="ECO:0000256" key="1">
    <source>
        <dbReference type="ARBA" id="ARBA00007074"/>
    </source>
</evidence>
<evidence type="ECO:0000256" key="4">
    <source>
        <dbReference type="ARBA" id="ARBA00022807"/>
    </source>
</evidence>
<dbReference type="AlphaFoldDB" id="C6LA10"/>
<feature type="domain" description="NlpC/P60" evidence="6">
    <location>
        <begin position="471"/>
        <end position="606"/>
    </location>
</feature>
<dbReference type="Pfam" id="PF00877">
    <property type="entry name" value="NLPC_P60"/>
    <property type="match status" value="1"/>
</dbReference>
<keyword evidence="5" id="KW-0812">Transmembrane</keyword>
<evidence type="ECO:0000256" key="5">
    <source>
        <dbReference type="SAM" id="Phobius"/>
    </source>
</evidence>
<dbReference type="PANTHER" id="PTHR47359">
    <property type="entry name" value="PEPTIDOGLYCAN DL-ENDOPEPTIDASE CWLO"/>
    <property type="match status" value="1"/>
</dbReference>
<dbReference type="Proteomes" id="UP000005561">
    <property type="component" value="Unassembled WGS sequence"/>
</dbReference>
<name>C6LA10_9FIRM</name>
<dbReference type="eggNOG" id="COG0791">
    <property type="taxonomic scope" value="Bacteria"/>
</dbReference>
<dbReference type="EMBL" id="ACCL02000002">
    <property type="protein sequence ID" value="EET62417.1"/>
    <property type="molecule type" value="Genomic_DNA"/>
</dbReference>
<reference evidence="7" key="1">
    <citation type="submission" date="2009-07" db="EMBL/GenBank/DDBJ databases">
        <authorList>
            <person name="Weinstock G."/>
            <person name="Sodergren E."/>
            <person name="Clifton S."/>
            <person name="Fulton L."/>
            <person name="Fulton B."/>
            <person name="Courtney L."/>
            <person name="Fronick C."/>
            <person name="Harrison M."/>
            <person name="Strong C."/>
            <person name="Farmer C."/>
            <person name="Delahaunty K."/>
            <person name="Markovic C."/>
            <person name="Hall O."/>
            <person name="Minx P."/>
            <person name="Tomlinson C."/>
            <person name="Mitreva M."/>
            <person name="Nelson J."/>
            <person name="Hou S."/>
            <person name="Wollam A."/>
            <person name="Pepin K.H."/>
            <person name="Johnson M."/>
            <person name="Bhonagiri V."/>
            <person name="Nash W.E."/>
            <person name="Warren W."/>
            <person name="Chinwalla A."/>
            <person name="Mardis E.R."/>
            <person name="Wilson R.K."/>
        </authorList>
    </citation>
    <scope>NUCLEOTIDE SEQUENCE [LARGE SCALE GENOMIC DNA]</scope>
    <source>
        <strain evidence="7">DSM 14469</strain>
    </source>
</reference>
<proteinExistence type="inferred from homology"/>
<dbReference type="STRING" id="168384.SAMN05660368_02274"/>
<comment type="caution">
    <text evidence="7">The sequence shown here is derived from an EMBL/GenBank/DDBJ whole genome shotgun (WGS) entry which is preliminary data.</text>
</comment>
<accession>C6LA10</accession>
<evidence type="ECO:0000256" key="3">
    <source>
        <dbReference type="ARBA" id="ARBA00022801"/>
    </source>
</evidence>
<dbReference type="InterPro" id="IPR051794">
    <property type="entry name" value="PG_Endopeptidase_C40"/>
</dbReference>
<keyword evidence="5" id="KW-1133">Transmembrane helix</keyword>
<dbReference type="OrthoDB" id="9808890at2"/>
<keyword evidence="8" id="KW-1185">Reference proteome</keyword>
<organism evidence="7 8">
    <name type="scientific">Marvinbryantia formatexigens DSM 14469</name>
    <dbReference type="NCBI Taxonomy" id="478749"/>
    <lineage>
        <taxon>Bacteria</taxon>
        <taxon>Bacillati</taxon>
        <taxon>Bacillota</taxon>
        <taxon>Clostridia</taxon>
        <taxon>Lachnospirales</taxon>
        <taxon>Lachnospiraceae</taxon>
        <taxon>Marvinbryantia</taxon>
    </lineage>
</organism>
<evidence type="ECO:0000313" key="8">
    <source>
        <dbReference type="Proteomes" id="UP000005561"/>
    </source>
</evidence>
<gene>
    <name evidence="7" type="ORF">BRYFOR_05452</name>
</gene>